<evidence type="ECO:0000313" key="9">
    <source>
        <dbReference type="Proteomes" id="UP000250275"/>
    </source>
</evidence>
<organism evidence="8 9">
    <name type="scientific">Eufriesea mexicana</name>
    <dbReference type="NCBI Taxonomy" id="516756"/>
    <lineage>
        <taxon>Eukaryota</taxon>
        <taxon>Metazoa</taxon>
        <taxon>Ecdysozoa</taxon>
        <taxon>Arthropoda</taxon>
        <taxon>Hexapoda</taxon>
        <taxon>Insecta</taxon>
        <taxon>Pterygota</taxon>
        <taxon>Neoptera</taxon>
        <taxon>Endopterygota</taxon>
        <taxon>Hymenoptera</taxon>
        <taxon>Apocrita</taxon>
        <taxon>Aculeata</taxon>
        <taxon>Apoidea</taxon>
        <taxon>Anthophila</taxon>
        <taxon>Apidae</taxon>
        <taxon>Eufriesea</taxon>
    </lineage>
</organism>
<comment type="subcellular location">
    <subcellularLocation>
        <location evidence="1">Nucleus</location>
    </subcellularLocation>
</comment>
<dbReference type="PROSITE" id="PS50072">
    <property type="entry name" value="CSA_PPIASE_2"/>
    <property type="match status" value="1"/>
</dbReference>
<dbReference type="InterPro" id="IPR044666">
    <property type="entry name" value="Cyclophilin_A-like"/>
</dbReference>
<evidence type="ECO:0000259" key="7">
    <source>
        <dbReference type="PROSITE" id="PS50072"/>
    </source>
</evidence>
<comment type="function">
    <text evidence="5">PPIases accelerate the folding of proteins. It catalyzes the cis-trans isomerization of proline imidic peptide bonds in oligopeptides.</text>
</comment>
<evidence type="ECO:0000313" key="8">
    <source>
        <dbReference type="EMBL" id="OAD53398.1"/>
    </source>
</evidence>
<comment type="similarity">
    <text evidence="2 5">Belongs to the cyclophilin-type PPIase family.</text>
</comment>
<keyword evidence="5" id="KW-0697">Rotamase</keyword>
<reference evidence="8 9" key="1">
    <citation type="submission" date="2015-07" db="EMBL/GenBank/DDBJ databases">
        <title>The genome of Eufriesea mexicana.</title>
        <authorList>
            <person name="Pan H."/>
            <person name="Kapheim K."/>
        </authorList>
    </citation>
    <scope>NUCLEOTIDE SEQUENCE [LARGE SCALE GENOMIC DNA]</scope>
    <source>
        <strain evidence="8">0111107269</strain>
        <tissue evidence="8">Whole body</tissue>
    </source>
</reference>
<evidence type="ECO:0000256" key="2">
    <source>
        <dbReference type="ARBA" id="ARBA00007365"/>
    </source>
</evidence>
<evidence type="ECO:0000256" key="3">
    <source>
        <dbReference type="ARBA" id="ARBA00023242"/>
    </source>
</evidence>
<feature type="domain" description="PPIase cyclophilin-type" evidence="7">
    <location>
        <begin position="10"/>
        <end position="143"/>
    </location>
</feature>
<dbReference type="InterPro" id="IPR029000">
    <property type="entry name" value="Cyclophilin-like_dom_sf"/>
</dbReference>
<name>A0A310S9D1_9HYME</name>
<gene>
    <name evidence="8" type="ORF">WN48_10181</name>
</gene>
<dbReference type="Gene3D" id="2.40.100.10">
    <property type="entry name" value="Cyclophilin-like"/>
    <property type="match status" value="1"/>
</dbReference>
<dbReference type="EMBL" id="KQ767394">
    <property type="protein sequence ID" value="OAD53398.1"/>
    <property type="molecule type" value="Genomic_DNA"/>
</dbReference>
<dbReference type="Pfam" id="PF00160">
    <property type="entry name" value="Pro_isomerase"/>
    <property type="match status" value="1"/>
</dbReference>
<dbReference type="Proteomes" id="UP000250275">
    <property type="component" value="Unassembled WGS sequence"/>
</dbReference>
<protein>
    <recommendedName>
        <fullName evidence="5">Peptidyl-prolyl cis-trans isomerase</fullName>
        <shortName evidence="5">PPIase</shortName>
        <ecNumber evidence="5">5.2.1.8</ecNumber>
    </recommendedName>
</protein>
<accession>A0A310S9D1</accession>
<keyword evidence="9" id="KW-1185">Reference proteome</keyword>
<sequence length="229" mass="25733">MGPQEDPPGFADRCIILALLGASRRQDNSARNISVIKGFIRHGGDPTSTGEGGKIYGEPFKDDFRTRLCTCGRGIIAMANAVKDDNSSKFIFTLGSTPDLQNKHTIFGKITGGTIYNMFKLEEVLVDENDRPLYLLRLIKTKILNNPFADIISRIIVQETVVLPGLANKERKENCSNDWESDEEVKTREKSAMKERIKNKLEDTKKERKKVANDKIDDAEGDKDIKENE</sequence>
<comment type="catalytic activity">
    <reaction evidence="5">
        <text>[protein]-peptidylproline (omega=180) = [protein]-peptidylproline (omega=0)</text>
        <dbReference type="Rhea" id="RHEA:16237"/>
        <dbReference type="Rhea" id="RHEA-COMP:10747"/>
        <dbReference type="Rhea" id="RHEA-COMP:10748"/>
        <dbReference type="ChEBI" id="CHEBI:83833"/>
        <dbReference type="ChEBI" id="CHEBI:83834"/>
        <dbReference type="EC" id="5.2.1.8"/>
    </reaction>
</comment>
<evidence type="ECO:0000256" key="1">
    <source>
        <dbReference type="ARBA" id="ARBA00004123"/>
    </source>
</evidence>
<dbReference type="PRINTS" id="PR00153">
    <property type="entry name" value="CSAPPISMRASE"/>
</dbReference>
<feature type="compositionally biased region" description="Basic and acidic residues" evidence="6">
    <location>
        <begin position="184"/>
        <end position="229"/>
    </location>
</feature>
<dbReference type="PANTHER" id="PTHR45625">
    <property type="entry name" value="PEPTIDYL-PROLYL CIS-TRANS ISOMERASE-RELATED"/>
    <property type="match status" value="1"/>
</dbReference>
<evidence type="ECO:0000256" key="4">
    <source>
        <dbReference type="ARBA" id="ARBA00046368"/>
    </source>
</evidence>
<dbReference type="OrthoDB" id="442970at2759"/>
<dbReference type="GO" id="GO:0071013">
    <property type="term" value="C:catalytic step 2 spliceosome"/>
    <property type="evidence" value="ECO:0007669"/>
    <property type="project" value="TreeGrafter"/>
</dbReference>
<dbReference type="PANTHER" id="PTHR45625:SF6">
    <property type="entry name" value="SPLICEOSOME-ASSOCIATED PROTEIN CWC27 HOMOLOG"/>
    <property type="match status" value="1"/>
</dbReference>
<keyword evidence="5 8" id="KW-0413">Isomerase</keyword>
<keyword evidence="3" id="KW-0539">Nucleus</keyword>
<evidence type="ECO:0000256" key="6">
    <source>
        <dbReference type="SAM" id="MobiDB-lite"/>
    </source>
</evidence>
<dbReference type="EC" id="5.2.1.8" evidence="5"/>
<dbReference type="SUPFAM" id="SSF50891">
    <property type="entry name" value="Cyclophilin-like"/>
    <property type="match status" value="1"/>
</dbReference>
<dbReference type="GO" id="GO:0003755">
    <property type="term" value="F:peptidyl-prolyl cis-trans isomerase activity"/>
    <property type="evidence" value="ECO:0007669"/>
    <property type="project" value="UniProtKB-UniRule"/>
</dbReference>
<dbReference type="AlphaFoldDB" id="A0A310S9D1"/>
<comment type="subunit">
    <text evidence="4">Part of the activated spliceosome B/catalytic step 1 spliceosome, one of the forms of the spliceosome which has a well-formed active site but still cannot catalyze the branching reaction and is composed at least of 52 proteins, the U2, U5 and U6 snRNAs and the pre-mRNA. Recruited during early steps of activated spliceosome B maturation, it is probably one of the first proteins released from this complex as he matures to the spliceosome C complex. Component of the minor spliceosome, which splices U12-type introns.</text>
</comment>
<feature type="region of interest" description="Disordered" evidence="6">
    <location>
        <begin position="172"/>
        <end position="229"/>
    </location>
</feature>
<evidence type="ECO:0000256" key="5">
    <source>
        <dbReference type="RuleBase" id="RU363019"/>
    </source>
</evidence>
<proteinExistence type="inferred from homology"/>
<dbReference type="InterPro" id="IPR002130">
    <property type="entry name" value="Cyclophilin-type_PPIase_dom"/>
</dbReference>